<dbReference type="EMBL" id="QKYN01000007">
    <property type="protein sequence ID" value="RAG87529.1"/>
    <property type="molecule type" value="Genomic_DNA"/>
</dbReference>
<organism evidence="3 4">
    <name type="scientific">Streptacidiphilus pinicola</name>
    <dbReference type="NCBI Taxonomy" id="2219663"/>
    <lineage>
        <taxon>Bacteria</taxon>
        <taxon>Bacillati</taxon>
        <taxon>Actinomycetota</taxon>
        <taxon>Actinomycetes</taxon>
        <taxon>Kitasatosporales</taxon>
        <taxon>Streptomycetaceae</taxon>
        <taxon>Streptacidiphilus</taxon>
    </lineage>
</organism>
<evidence type="ECO:0000256" key="2">
    <source>
        <dbReference type="SAM" id="Phobius"/>
    </source>
</evidence>
<dbReference type="NCBIfam" id="TIGR01167">
    <property type="entry name" value="LPXTG_anchor"/>
    <property type="match status" value="1"/>
</dbReference>
<comment type="caution">
    <text evidence="3">The sequence shown here is derived from an EMBL/GenBank/DDBJ whole genome shotgun (WGS) entry which is preliminary data.</text>
</comment>
<reference evidence="3 4" key="1">
    <citation type="submission" date="2018-06" db="EMBL/GenBank/DDBJ databases">
        <title>Streptacidiphilus pinicola sp. nov., isolated from pine grove soil.</title>
        <authorList>
            <person name="Roh S.G."/>
            <person name="Park S."/>
            <person name="Kim M.-K."/>
            <person name="Yun B.-R."/>
            <person name="Park J."/>
            <person name="Kim M.J."/>
            <person name="Kim Y.S."/>
            <person name="Kim S.B."/>
        </authorList>
    </citation>
    <scope>NUCLEOTIDE SEQUENCE [LARGE SCALE GENOMIC DNA]</scope>
    <source>
        <strain evidence="3 4">MMS16-CNU450</strain>
    </source>
</reference>
<evidence type="ECO:0000256" key="1">
    <source>
        <dbReference type="SAM" id="MobiDB-lite"/>
    </source>
</evidence>
<feature type="transmembrane region" description="Helical" evidence="2">
    <location>
        <begin position="215"/>
        <end position="236"/>
    </location>
</feature>
<dbReference type="Proteomes" id="UP000248889">
    <property type="component" value="Unassembled WGS sequence"/>
</dbReference>
<feature type="compositionally biased region" description="Gly residues" evidence="1">
    <location>
        <begin position="154"/>
        <end position="205"/>
    </location>
</feature>
<accession>A0A2X0KKQ2</accession>
<name>A0A2X0KKQ2_9ACTN</name>
<protein>
    <submittedName>
        <fullName evidence="3">Peptidase</fullName>
    </submittedName>
</protein>
<keyword evidence="2" id="KW-1133">Transmembrane helix</keyword>
<keyword evidence="2" id="KW-0812">Transmembrane</keyword>
<feature type="region of interest" description="Disordered" evidence="1">
    <location>
        <begin position="152"/>
        <end position="210"/>
    </location>
</feature>
<proteinExistence type="predicted"/>
<sequence length="249" mass="23251">MATAAAVVPAQATTVPVNYNCQTPIGAKSAVSQVEITASPSGSHYAVTVTFTNGVSSSPVALGAGSMVPSVVVAVGGADSGSFTATGPANAQTIPANTPIRIGSMTGTYDPHHNGSVTLTPSTLTIKALGTTTTCTPSGSVSPALTLTVSNASGSGGGSGSGGSSSGGSSSGGSGSGGSSTGGSSSGGSSTGGSSTGGSSTGGGTLPQTGPADDAAAFGLFGGTVLLAGVAGAFWLTRRSRNGRVNARM</sequence>
<keyword evidence="2" id="KW-0472">Membrane</keyword>
<dbReference type="OrthoDB" id="4327173at2"/>
<evidence type="ECO:0000313" key="3">
    <source>
        <dbReference type="EMBL" id="RAG87529.1"/>
    </source>
</evidence>
<keyword evidence="4" id="KW-1185">Reference proteome</keyword>
<gene>
    <name evidence="3" type="ORF">DN069_01125</name>
</gene>
<dbReference type="AlphaFoldDB" id="A0A2X0KKQ2"/>
<evidence type="ECO:0000313" key="4">
    <source>
        <dbReference type="Proteomes" id="UP000248889"/>
    </source>
</evidence>